<dbReference type="Proteomes" id="UP001589788">
    <property type="component" value="Unassembled WGS sequence"/>
</dbReference>
<dbReference type="RefSeq" id="WP_377788807.1">
    <property type="nucleotide sequence ID" value="NZ_JBHLYQ010000036.1"/>
</dbReference>
<dbReference type="Pfam" id="PF00578">
    <property type="entry name" value="AhpC-TSA"/>
    <property type="match status" value="1"/>
</dbReference>
<keyword evidence="2" id="KW-0812">Transmembrane</keyword>
<accession>A0ABV6C5K7</accession>
<reference evidence="4 5" key="1">
    <citation type="submission" date="2024-09" db="EMBL/GenBank/DDBJ databases">
        <authorList>
            <person name="Sun Q."/>
            <person name="Mori K."/>
        </authorList>
    </citation>
    <scope>NUCLEOTIDE SEQUENCE [LARGE SCALE GENOMIC DNA]</scope>
    <source>
        <strain evidence="4 5">JCM 15389</strain>
    </source>
</reference>
<name>A0ABV6C5K7_9ACTN</name>
<comment type="caution">
    <text evidence="4">The sequence shown here is derived from an EMBL/GenBank/DDBJ whole genome shotgun (WGS) entry which is preliminary data.</text>
</comment>
<sequence>MSPAQRQGTAGSNRARRQAAQAQARRRRHLGLGLSSAVVLALIGVLVGLHVSSTSPATALPQVGQEAPNGTFQTLSGRTETVASLRGRPTLLWFVTTWCSSCQAGTQTMAANLPRLATLDVRVVEVENAADLGQSGPSMHRFAMVLAGSAFTNPDWTFGTASAALTKAYNPKGYLDIYYLLNQKGQITYINSSPASTMSALLAEAQNLT</sequence>
<feature type="transmembrane region" description="Helical" evidence="2">
    <location>
        <begin position="30"/>
        <end position="51"/>
    </location>
</feature>
<gene>
    <name evidence="4" type="ORF">ACFFRE_05165</name>
</gene>
<evidence type="ECO:0000259" key="3">
    <source>
        <dbReference type="PROSITE" id="PS51352"/>
    </source>
</evidence>
<dbReference type="EMBL" id="JBHLYQ010000036">
    <property type="protein sequence ID" value="MFC0081537.1"/>
    <property type="molecule type" value="Genomic_DNA"/>
</dbReference>
<dbReference type="Gene3D" id="3.40.30.10">
    <property type="entry name" value="Glutaredoxin"/>
    <property type="match status" value="1"/>
</dbReference>
<dbReference type="PROSITE" id="PS51352">
    <property type="entry name" value="THIOREDOXIN_2"/>
    <property type="match status" value="1"/>
</dbReference>
<dbReference type="SUPFAM" id="SSF52833">
    <property type="entry name" value="Thioredoxin-like"/>
    <property type="match status" value="1"/>
</dbReference>
<feature type="compositionally biased region" description="Polar residues" evidence="1">
    <location>
        <begin position="1"/>
        <end position="12"/>
    </location>
</feature>
<proteinExistence type="predicted"/>
<feature type="domain" description="Thioredoxin" evidence="3">
    <location>
        <begin position="61"/>
        <end position="207"/>
    </location>
</feature>
<dbReference type="InterPro" id="IPR000866">
    <property type="entry name" value="AhpC/TSA"/>
</dbReference>
<feature type="region of interest" description="Disordered" evidence="1">
    <location>
        <begin position="1"/>
        <end position="24"/>
    </location>
</feature>
<evidence type="ECO:0000256" key="2">
    <source>
        <dbReference type="SAM" id="Phobius"/>
    </source>
</evidence>
<keyword evidence="2" id="KW-1133">Transmembrane helix</keyword>
<keyword evidence="5" id="KW-1185">Reference proteome</keyword>
<dbReference type="InterPro" id="IPR013766">
    <property type="entry name" value="Thioredoxin_domain"/>
</dbReference>
<keyword evidence="2" id="KW-0472">Membrane</keyword>
<evidence type="ECO:0000256" key="1">
    <source>
        <dbReference type="SAM" id="MobiDB-lite"/>
    </source>
</evidence>
<evidence type="ECO:0000313" key="5">
    <source>
        <dbReference type="Proteomes" id="UP001589788"/>
    </source>
</evidence>
<organism evidence="4 5">
    <name type="scientific">Aciditerrimonas ferrireducens</name>
    <dbReference type="NCBI Taxonomy" id="667306"/>
    <lineage>
        <taxon>Bacteria</taxon>
        <taxon>Bacillati</taxon>
        <taxon>Actinomycetota</taxon>
        <taxon>Acidimicrobiia</taxon>
        <taxon>Acidimicrobiales</taxon>
        <taxon>Acidimicrobiaceae</taxon>
        <taxon>Aciditerrimonas</taxon>
    </lineage>
</organism>
<evidence type="ECO:0000313" key="4">
    <source>
        <dbReference type="EMBL" id="MFC0081537.1"/>
    </source>
</evidence>
<protein>
    <submittedName>
        <fullName evidence="4">TlpA family protein disulfide reductase</fullName>
    </submittedName>
</protein>
<dbReference type="InterPro" id="IPR036249">
    <property type="entry name" value="Thioredoxin-like_sf"/>
</dbReference>